<protein>
    <recommendedName>
        <fullName evidence="4">Beta-carotene 15,15'-monooxygenase</fullName>
    </recommendedName>
</protein>
<feature type="transmembrane region" description="Helical" evidence="1">
    <location>
        <begin position="201"/>
        <end position="222"/>
    </location>
</feature>
<feature type="transmembrane region" description="Helical" evidence="1">
    <location>
        <begin position="15"/>
        <end position="35"/>
    </location>
</feature>
<dbReference type="Proteomes" id="UP000186394">
    <property type="component" value="Unassembled WGS sequence"/>
</dbReference>
<sequence length="688" mass="71110">MTASVAAGPAGDSGWILAAATLVVAGLLLMPGWIVGRSARLAALPSLAVAPALSSAIIGVAEILAHALALPWRPWGWAVIAALTVALALMAHLIAGPPPERVRRAAPLGRAERMILAGGLIVAVVVPAGAILSVLPGPAYPAQTFDATFHLNAVAAIREGGNASMLGGLSALYSGRAVYYPTVWHGALALAPGGPVPVSTAGVLALTAVAWPLSLLGLLARVTGLDAAWEPGADGARRRQRTCAVAAVLALSAAVVGFPLLPMTSLTVWPYALSVLGLPGVLVLYDLLRRGTGSRRLLLVLVLLALAAAGGVVAAHGTGLFNLVVLTLPFLADAVVSLWRRSTTRRGGRALLAAGAVVAMLVLATGTWFMRGSLASVLGYRRPAGGVAGAVATLGQAIIDLPMYGTVPGATVPIGIVIGLLTLAAAWSARSRRDQRPWLIMWLLSLLLLVLVGGPQWAGRQLGAPWYLQKARILPLAILPAFVLLAQAGAGRPGRRLWEVLRRTASRVSGVRPERAAAAMLVALVLLPVAARTPLERNLAASVYDPRRIQYGTLLTKDSITLIRRSGSVLPDDAVVLGAPSRGAAHLWSLGGVHVVYPTRDKTAPGTPGAALASAWPALGQKGSQTCALLNRLGVRYFYSSSDATASGSETGAAPLRWDARLTRIPSEGLELVDSEGSASLWRITACD</sequence>
<feature type="transmembrane region" description="Helical" evidence="1">
    <location>
        <begin position="268"/>
        <end position="285"/>
    </location>
</feature>
<keyword evidence="1" id="KW-1133">Transmembrane helix</keyword>
<dbReference type="RefSeq" id="WP_075417087.1">
    <property type="nucleotide sequence ID" value="NZ_MSKL01000004.1"/>
</dbReference>
<accession>A0A1Q8VSH8</accession>
<proteinExistence type="predicted"/>
<evidence type="ECO:0008006" key="4">
    <source>
        <dbReference type="Google" id="ProtNLM"/>
    </source>
</evidence>
<feature type="transmembrane region" description="Helical" evidence="1">
    <location>
        <begin position="320"/>
        <end position="339"/>
    </location>
</feature>
<feature type="transmembrane region" description="Helical" evidence="1">
    <location>
        <begin position="47"/>
        <end position="69"/>
    </location>
</feature>
<feature type="transmembrane region" description="Helical" evidence="1">
    <location>
        <begin position="439"/>
        <end position="458"/>
    </location>
</feature>
<dbReference type="Pfam" id="PF20176">
    <property type="entry name" value="DUF6541"/>
    <property type="match status" value="1"/>
</dbReference>
<dbReference type="OrthoDB" id="3169698at2"/>
<dbReference type="InterPro" id="IPR046671">
    <property type="entry name" value="DUF6541"/>
</dbReference>
<feature type="transmembrane region" description="Helical" evidence="1">
    <location>
        <begin position="473"/>
        <end position="494"/>
    </location>
</feature>
<keyword evidence="1" id="KW-0472">Membrane</keyword>
<organism evidence="2 3">
    <name type="scientific">Actinomyces oris</name>
    <dbReference type="NCBI Taxonomy" id="544580"/>
    <lineage>
        <taxon>Bacteria</taxon>
        <taxon>Bacillati</taxon>
        <taxon>Actinomycetota</taxon>
        <taxon>Actinomycetes</taxon>
        <taxon>Actinomycetales</taxon>
        <taxon>Actinomycetaceae</taxon>
        <taxon>Actinomyces</taxon>
    </lineage>
</organism>
<feature type="transmembrane region" description="Helical" evidence="1">
    <location>
        <begin position="410"/>
        <end position="427"/>
    </location>
</feature>
<comment type="caution">
    <text evidence="2">The sequence shown here is derived from an EMBL/GenBank/DDBJ whole genome shotgun (WGS) entry which is preliminary data.</text>
</comment>
<evidence type="ECO:0000256" key="1">
    <source>
        <dbReference type="SAM" id="Phobius"/>
    </source>
</evidence>
<feature type="transmembrane region" description="Helical" evidence="1">
    <location>
        <begin position="75"/>
        <end position="95"/>
    </location>
</feature>
<evidence type="ECO:0000313" key="3">
    <source>
        <dbReference type="Proteomes" id="UP000186394"/>
    </source>
</evidence>
<dbReference type="AlphaFoldDB" id="A0A1Q8VSH8"/>
<feature type="transmembrane region" description="Helical" evidence="1">
    <location>
        <begin position="351"/>
        <end position="370"/>
    </location>
</feature>
<reference evidence="2 3" key="1">
    <citation type="submission" date="2016-12" db="EMBL/GenBank/DDBJ databases">
        <title>Genomic comparison of strains in the 'Actinomyces naeslundii' group.</title>
        <authorList>
            <person name="Mughal S.R."/>
            <person name="Do T."/>
            <person name="Gilbert S.C."/>
            <person name="Witherden E.A."/>
            <person name="Didelot X."/>
            <person name="Beighton D."/>
        </authorList>
    </citation>
    <scope>NUCLEOTIDE SEQUENCE [LARGE SCALE GENOMIC DNA]</scope>
    <source>
        <strain evidence="2 3">P6N</strain>
    </source>
</reference>
<dbReference type="EMBL" id="MSKL01000004">
    <property type="protein sequence ID" value="OLO51050.1"/>
    <property type="molecule type" value="Genomic_DNA"/>
</dbReference>
<feature type="transmembrane region" description="Helical" evidence="1">
    <location>
        <begin position="115"/>
        <end position="135"/>
    </location>
</feature>
<evidence type="ECO:0000313" key="2">
    <source>
        <dbReference type="EMBL" id="OLO51050.1"/>
    </source>
</evidence>
<gene>
    <name evidence="2" type="ORF">BKH28_01020</name>
</gene>
<feature type="transmembrane region" description="Helical" evidence="1">
    <location>
        <begin position="243"/>
        <end position="262"/>
    </location>
</feature>
<feature type="transmembrane region" description="Helical" evidence="1">
    <location>
        <begin position="297"/>
        <end position="314"/>
    </location>
</feature>
<name>A0A1Q8VSH8_9ACTO</name>
<keyword evidence="1" id="KW-0812">Transmembrane</keyword>
<feature type="transmembrane region" description="Helical" evidence="1">
    <location>
        <begin position="515"/>
        <end position="531"/>
    </location>
</feature>